<evidence type="ECO:0000256" key="2">
    <source>
        <dbReference type="ARBA" id="ARBA00008226"/>
    </source>
</evidence>
<accession>A0AAD9PMB4</accession>
<dbReference type="GO" id="GO:0070150">
    <property type="term" value="P:mitochondrial glycyl-tRNA aminoacylation"/>
    <property type="evidence" value="ECO:0007669"/>
    <property type="project" value="TreeGrafter"/>
</dbReference>
<dbReference type="Gene3D" id="3.30.720.200">
    <property type="match status" value="1"/>
</dbReference>
<dbReference type="Gene3D" id="3.30.930.10">
    <property type="entry name" value="Bira Bifunctional Protein, Domain 2"/>
    <property type="match status" value="1"/>
</dbReference>
<dbReference type="PRINTS" id="PR01043">
    <property type="entry name" value="TRNASYNTHGLY"/>
</dbReference>
<organism evidence="12 13">
    <name type="scientific">Babesia duncani</name>
    <dbReference type="NCBI Taxonomy" id="323732"/>
    <lineage>
        <taxon>Eukaryota</taxon>
        <taxon>Sar</taxon>
        <taxon>Alveolata</taxon>
        <taxon>Apicomplexa</taxon>
        <taxon>Aconoidasida</taxon>
        <taxon>Piroplasmida</taxon>
        <taxon>Babesiidae</taxon>
        <taxon>Babesia</taxon>
    </lineage>
</organism>
<comment type="caution">
    <text evidence="12">The sequence shown here is derived from an EMBL/GenBank/DDBJ whole genome shotgun (WGS) entry which is preliminary data.</text>
</comment>
<dbReference type="Pfam" id="PF03129">
    <property type="entry name" value="HGTP_anticodon"/>
    <property type="match status" value="1"/>
</dbReference>
<dbReference type="FunFam" id="3.40.50.800:FF:000004">
    <property type="entry name" value="Glycine--tRNA ligase 2"/>
    <property type="match status" value="1"/>
</dbReference>
<dbReference type="InterPro" id="IPR004154">
    <property type="entry name" value="Anticodon-bd"/>
</dbReference>
<dbReference type="FunFam" id="3.30.930.10:FF:000010">
    <property type="entry name" value="Glycyl-tRNA synthetase 1"/>
    <property type="match status" value="1"/>
</dbReference>
<dbReference type="GO" id="GO:0005739">
    <property type="term" value="C:mitochondrion"/>
    <property type="evidence" value="ECO:0007669"/>
    <property type="project" value="TreeGrafter"/>
</dbReference>
<gene>
    <name evidence="12" type="ORF">BdWA1_000418</name>
</gene>
<dbReference type="CDD" id="cd00774">
    <property type="entry name" value="GlyRS-like_core"/>
    <property type="match status" value="1"/>
</dbReference>
<dbReference type="AlphaFoldDB" id="A0AAD9PMB4"/>
<dbReference type="Pfam" id="PF00587">
    <property type="entry name" value="tRNA-synt_2b"/>
    <property type="match status" value="1"/>
</dbReference>
<dbReference type="SUPFAM" id="SSF55681">
    <property type="entry name" value="Class II aaRS and biotin synthetases"/>
    <property type="match status" value="1"/>
</dbReference>
<dbReference type="EMBL" id="JALLKP010000001">
    <property type="protein sequence ID" value="KAK2197418.1"/>
    <property type="molecule type" value="Genomic_DNA"/>
</dbReference>
<evidence type="ECO:0000256" key="7">
    <source>
        <dbReference type="ARBA" id="ARBA00022840"/>
    </source>
</evidence>
<dbReference type="GeneID" id="94334716"/>
<dbReference type="InterPro" id="IPR027031">
    <property type="entry name" value="Gly-tRNA_synthase/POLG2"/>
</dbReference>
<proteinExistence type="inferred from homology"/>
<keyword evidence="7" id="KW-0067">ATP-binding</keyword>
<dbReference type="PANTHER" id="PTHR10745">
    <property type="entry name" value="GLYCYL-TRNA SYNTHETASE/DNA POLYMERASE SUBUNIT GAMMA-2"/>
    <property type="match status" value="1"/>
</dbReference>
<dbReference type="PANTHER" id="PTHR10745:SF0">
    <property type="entry name" value="GLYCINE--TRNA LIGASE"/>
    <property type="match status" value="1"/>
</dbReference>
<evidence type="ECO:0000256" key="8">
    <source>
        <dbReference type="ARBA" id="ARBA00022917"/>
    </source>
</evidence>
<evidence type="ECO:0000256" key="4">
    <source>
        <dbReference type="ARBA" id="ARBA00022490"/>
    </source>
</evidence>
<evidence type="ECO:0000256" key="5">
    <source>
        <dbReference type="ARBA" id="ARBA00022598"/>
    </source>
</evidence>
<evidence type="ECO:0000256" key="9">
    <source>
        <dbReference type="ARBA" id="ARBA00023146"/>
    </source>
</evidence>
<evidence type="ECO:0000256" key="10">
    <source>
        <dbReference type="ARBA" id="ARBA00030057"/>
    </source>
</evidence>
<dbReference type="PROSITE" id="PS50862">
    <property type="entry name" value="AA_TRNA_LIGASE_II"/>
    <property type="match status" value="1"/>
</dbReference>
<dbReference type="Gene3D" id="3.30.40.230">
    <property type="match status" value="1"/>
</dbReference>
<sequence length="709" mass="79065">MLRISSLYALYFWCTRIHKYAHCISTLNRTSSSSGFVSNFGKCITPGALSRILHDTSTCNHKKSIFASKEKSIEMDLYKELKSNKTQFENLLKRRFFFLNSFEIYGGTGGLFDYGPPGCALKTQVENLWRQHFIIHDEMLEVSCPCITPYNVLEASGHVDKFTDLMLVDLSSGECFRADKYLEDLIKAAIEATGTGNPMQIKGINPKLVAMGKQDLEKTLGLVGNFSMKEIAAFIKDYEIKSPAGNALSEPFPFNLMFKSTIGPKSNQKELNTVYLRPETAQGIFVNFTRLLEQNGGKIPFAAAQIGLGFRNEISPRNGLLRAREFLMAEIEYFVHPKNKIHQNFGLVKEVEISLLPRQTQESGEMKLVQCSIAEAVAQGIVANEALGYFMGRTLQFLQKVGINSNGIRFRQHMSDEMAHYACDCWDAEILTSYGWIEVVGHADRMAFDLQAHSKATNTPLVASVRYDEPIRTTKAKPQYNRALIGKCFGKDSSTVISLVDNLTLDEALDLESRLANNSAIVTSLGGQEFTLTREMVKIILDTNHVISQETFTPAVIEPSFGIGRLIYCILEHAYRIRPAIDAVQEARAFLSLAPPVAPIKCAILPLSAKDAFEPLIAKMQQLLANAGISYKIDKTGASIGRRYARNDEIGIPFAVTIDFDSLKDDTVTLRQRDSMEQVRLEYTNVVPLLVQLIAGAEWSNVTGSLPKF</sequence>
<name>A0AAD9PMB4_9APIC</name>
<protein>
    <recommendedName>
        <fullName evidence="3">glycine--tRNA ligase</fullName>
        <ecNumber evidence="3">6.1.1.14</ecNumber>
    </recommendedName>
    <alternativeName>
        <fullName evidence="10">Diadenosine tetraphosphate synthetase</fullName>
    </alternativeName>
</protein>
<dbReference type="Gene3D" id="3.40.50.800">
    <property type="entry name" value="Anticodon-binding domain"/>
    <property type="match status" value="1"/>
</dbReference>
<keyword evidence="6" id="KW-0547">Nucleotide-binding</keyword>
<dbReference type="EC" id="6.1.1.14" evidence="3"/>
<dbReference type="InterPro" id="IPR002314">
    <property type="entry name" value="aa-tRNA-synt_IIb"/>
</dbReference>
<comment type="subcellular location">
    <subcellularLocation>
        <location evidence="1">Cytoplasm</location>
    </subcellularLocation>
</comment>
<evidence type="ECO:0000313" key="13">
    <source>
        <dbReference type="Proteomes" id="UP001214638"/>
    </source>
</evidence>
<dbReference type="NCBIfam" id="TIGR00389">
    <property type="entry name" value="glyS_dimeric"/>
    <property type="match status" value="1"/>
</dbReference>
<keyword evidence="5" id="KW-0436">Ligase</keyword>
<keyword evidence="4" id="KW-0963">Cytoplasm</keyword>
<dbReference type="GO" id="GO:0005524">
    <property type="term" value="F:ATP binding"/>
    <property type="evidence" value="ECO:0007669"/>
    <property type="project" value="UniProtKB-KW"/>
</dbReference>
<comment type="similarity">
    <text evidence="2">Belongs to the class-II aminoacyl-tRNA synthetase family.</text>
</comment>
<dbReference type="RefSeq" id="XP_067804260.1">
    <property type="nucleotide sequence ID" value="XM_067945469.1"/>
</dbReference>
<reference evidence="12" key="1">
    <citation type="journal article" date="2023" name="Nat. Microbiol.">
        <title>Babesia duncani multi-omics identifies virulence factors and drug targets.</title>
        <authorList>
            <person name="Singh P."/>
            <person name="Lonardi S."/>
            <person name="Liang Q."/>
            <person name="Vydyam P."/>
            <person name="Khabirova E."/>
            <person name="Fang T."/>
            <person name="Gihaz S."/>
            <person name="Thekkiniath J."/>
            <person name="Munshi M."/>
            <person name="Abel S."/>
            <person name="Ciampossin L."/>
            <person name="Batugedara G."/>
            <person name="Gupta M."/>
            <person name="Lu X.M."/>
            <person name="Lenz T."/>
            <person name="Chakravarty S."/>
            <person name="Cornillot E."/>
            <person name="Hu Y."/>
            <person name="Ma W."/>
            <person name="Gonzalez L.M."/>
            <person name="Sanchez S."/>
            <person name="Estrada K."/>
            <person name="Sanchez-Flores A."/>
            <person name="Montero E."/>
            <person name="Harb O.S."/>
            <person name="Le Roch K.G."/>
            <person name="Mamoun C.B."/>
        </authorList>
    </citation>
    <scope>NUCLEOTIDE SEQUENCE</scope>
    <source>
        <strain evidence="12">WA1</strain>
    </source>
</reference>
<dbReference type="InterPro" id="IPR036621">
    <property type="entry name" value="Anticodon-bd_dom_sf"/>
</dbReference>
<feature type="domain" description="Aminoacyl-transfer RNA synthetases class-II family profile" evidence="11">
    <location>
        <begin position="239"/>
        <end position="579"/>
    </location>
</feature>
<dbReference type="Proteomes" id="UP001214638">
    <property type="component" value="Unassembled WGS sequence"/>
</dbReference>
<dbReference type="InterPro" id="IPR045864">
    <property type="entry name" value="aa-tRNA-synth_II/BPL/LPL"/>
</dbReference>
<dbReference type="InterPro" id="IPR006195">
    <property type="entry name" value="aa-tRNA-synth_II"/>
</dbReference>
<keyword evidence="8" id="KW-0648">Protein biosynthesis</keyword>
<dbReference type="NCBIfam" id="NF003211">
    <property type="entry name" value="PRK04173.1"/>
    <property type="match status" value="1"/>
</dbReference>
<evidence type="ECO:0000256" key="1">
    <source>
        <dbReference type="ARBA" id="ARBA00004496"/>
    </source>
</evidence>
<evidence type="ECO:0000256" key="6">
    <source>
        <dbReference type="ARBA" id="ARBA00022741"/>
    </source>
</evidence>
<dbReference type="CDD" id="cd00858">
    <property type="entry name" value="GlyRS_anticodon"/>
    <property type="match status" value="1"/>
</dbReference>
<dbReference type="GO" id="GO:0004820">
    <property type="term" value="F:glycine-tRNA ligase activity"/>
    <property type="evidence" value="ECO:0007669"/>
    <property type="project" value="UniProtKB-EC"/>
</dbReference>
<evidence type="ECO:0000313" key="12">
    <source>
        <dbReference type="EMBL" id="KAK2197418.1"/>
    </source>
</evidence>
<evidence type="ECO:0000256" key="3">
    <source>
        <dbReference type="ARBA" id="ARBA00012829"/>
    </source>
</evidence>
<keyword evidence="9" id="KW-0030">Aminoacyl-tRNA synthetase</keyword>
<dbReference type="KEGG" id="bdw:94334716"/>
<dbReference type="InterPro" id="IPR033731">
    <property type="entry name" value="GlyRS-like_core"/>
</dbReference>
<evidence type="ECO:0000259" key="11">
    <source>
        <dbReference type="PROSITE" id="PS50862"/>
    </source>
</evidence>
<dbReference type="SUPFAM" id="SSF52954">
    <property type="entry name" value="Class II aaRS ABD-related"/>
    <property type="match status" value="1"/>
</dbReference>
<keyword evidence="13" id="KW-1185">Reference proteome</keyword>
<dbReference type="InterPro" id="IPR002315">
    <property type="entry name" value="tRNA-synt_gly"/>
</dbReference>